<sequence>MWIPYARLAANLYYELYISPRASGCRKLLGFTRITLEPKNGKPRGILAKPSRDPHTAIREALASCRGNGRASWRIEVRGVGSGVWAYARVIKERLLFPSRLPRVRVNPEDNLETSIASLLREDLEKIVKDARISGIYYRPFSIEASGTLRDITDIDDNHDEILSRLLKLEPHLKDLLTNLVT</sequence>
<dbReference type="Proteomes" id="UP000001037">
    <property type="component" value="Chromosome"/>
</dbReference>
<dbReference type="EMBL" id="CP002838">
    <property type="protein sequence ID" value="AEM38812.1"/>
    <property type="molecule type" value="Genomic_DNA"/>
</dbReference>
<evidence type="ECO:0000313" key="2">
    <source>
        <dbReference type="Proteomes" id="UP000001037"/>
    </source>
</evidence>
<reference evidence="1 2" key="1">
    <citation type="journal article" date="2011" name="Stand. Genomic Sci.">
        <title>Complete genome sequence of the hyperthermophilic chemolithoautotroph Pyrolobus fumarii type strain (1A).</title>
        <authorList>
            <person name="Anderson I."/>
            <person name="Goker M."/>
            <person name="Nolan M."/>
            <person name="Lucas S."/>
            <person name="Hammon N."/>
            <person name="Deshpande S."/>
            <person name="Cheng J.F."/>
            <person name="Tapia R."/>
            <person name="Han C."/>
            <person name="Goodwin L."/>
            <person name="Pitluck S."/>
            <person name="Huntemann M."/>
            <person name="Liolios K."/>
            <person name="Ivanova N."/>
            <person name="Pagani I."/>
            <person name="Mavromatis K."/>
            <person name="Ovchinikova G."/>
            <person name="Pati A."/>
            <person name="Chen A."/>
            <person name="Palaniappan K."/>
            <person name="Land M."/>
            <person name="Hauser L."/>
            <person name="Brambilla E.M."/>
            <person name="Huber H."/>
            <person name="Yasawong M."/>
            <person name="Rohde M."/>
            <person name="Spring S."/>
            <person name="Abt B."/>
            <person name="Sikorski J."/>
            <person name="Wirth R."/>
            <person name="Detter J.C."/>
            <person name="Woyke T."/>
            <person name="Bristow J."/>
            <person name="Eisen J.A."/>
            <person name="Markowitz V."/>
            <person name="Hugenholtz P."/>
            <person name="Kyrpides N.C."/>
            <person name="Klenk H.P."/>
            <person name="Lapidus A."/>
        </authorList>
    </citation>
    <scope>NUCLEOTIDE SEQUENCE [LARGE SCALE GENOMIC DNA]</scope>
    <source>
        <strain evidence="2">DSM 11204 / 1A</strain>
    </source>
</reference>
<keyword evidence="2" id="KW-1185">Reference proteome</keyword>
<dbReference type="InParanoid" id="G0EEB8"/>
<organism evidence="1 2">
    <name type="scientific">Pyrolobus fumarii (strain DSM 11204 / 1A)</name>
    <dbReference type="NCBI Taxonomy" id="694429"/>
    <lineage>
        <taxon>Archaea</taxon>
        <taxon>Thermoproteota</taxon>
        <taxon>Thermoprotei</taxon>
        <taxon>Desulfurococcales</taxon>
        <taxon>Pyrodictiaceae</taxon>
        <taxon>Pyrolobus</taxon>
    </lineage>
</organism>
<dbReference type="STRING" id="694429.Pyrfu_0943"/>
<evidence type="ECO:0000313" key="1">
    <source>
        <dbReference type="EMBL" id="AEM38812.1"/>
    </source>
</evidence>
<dbReference type="AlphaFoldDB" id="G0EEB8"/>
<protein>
    <submittedName>
        <fullName evidence="1">Uncharacterized protein</fullName>
    </submittedName>
</protein>
<proteinExistence type="predicted"/>
<accession>G0EEB8</accession>
<dbReference type="KEGG" id="pfm:Pyrfu_0943"/>
<name>G0EEB8_PYRF1</name>
<gene>
    <name evidence="1" type="ordered locus">Pyrfu_0943</name>
</gene>
<dbReference type="HOGENOM" id="CLU_1478970_0_0_2"/>